<evidence type="ECO:0000256" key="1">
    <source>
        <dbReference type="SAM" id="Coils"/>
    </source>
</evidence>
<keyword evidence="1" id="KW-0175">Coiled coil</keyword>
<gene>
    <name evidence="2" type="ORF">LRLP16767_LR202_02069</name>
</gene>
<organism evidence="2 3">
    <name type="scientific">Limosilactobacillus reuteri</name>
    <name type="common">Lactobacillus reuteri</name>
    <dbReference type="NCBI Taxonomy" id="1598"/>
    <lineage>
        <taxon>Bacteria</taxon>
        <taxon>Bacillati</taxon>
        <taxon>Bacillota</taxon>
        <taxon>Bacilli</taxon>
        <taxon>Lactobacillales</taxon>
        <taxon>Lactobacillaceae</taxon>
        <taxon>Limosilactobacillus</taxon>
    </lineage>
</organism>
<evidence type="ECO:0008006" key="4">
    <source>
        <dbReference type="Google" id="ProtNLM"/>
    </source>
</evidence>
<accession>A0A0U5K2A0</accession>
<sequence length="1876" mass="204848">MLTQSKETRNAWRASQRILDIKVTIDGKTYGATDINSLKYDSGAYNGDTFAIGSTYSNTVQIEFSHLIEGLKLGMEVRPSIGIKTSSGYVYEPLGVFIISSEIKMDRNNNLTTVSASDRFCGLEGGYVSKLTYPAKVLDVIAEICAQSGVKANTDDLARLPHQADLPAPITGQSYRKALGWIAQLYVGYALFDRQGLFTIRTISEPNYELDPSQYEQAGLTKNEAAYKINGIQCQVTITTKTRDGESTEETKTYQAGDATGSQIKLENNIMTSQRLNDIWEQLKDLTFYPFSLNWFGNPAVEAGDWLRLEDKQGNSFVVPNSSYTLDFNGGLSATSKADQTTSSDQMVPWQGNVAQTIKELKIRRSPDGTVVFPPSVTEPPANAKFNDVWFKKNGNSTELWIFEKQDDGSGKWIRKDLSDDEIKKKVADAQQGLNQAKADIISNKQKADADIENLNKSIEDNKKVADESLQKLNDSVTNLQGQYDHNVVPNLNKVMSDASDALQKYITAQNSIADLVKQAQQQGKDIADVTNTVKGLNVNYANLAGDVNSTKVDVKGLQTTIGTANGDIAQLKLDAQNLQTMLAGKVDNTTYTNFVNLTNQALNARLTASDLSGYAKTVDVQATANGLRVDLNSVTDRMNNLKIGTSNLLHHSDTFDGWIKGYSVTVTADKYLDGRIAILGGAGVDGGQLTTFLDGPYNDDLVTWVVYARAENAGDKMHTELWGGGGCTDQSLTTKWQTYKFSGHRNIDHPDFYLWGCVGNKGNIYVALPFAVVGNTIGTWGPNASDINHDLNELSARVNVTSQQFSSYYTKSETDTKADVAKNDAVNAIKSDGNWQGLSNILTNSGFLQTADGFLQKVQQTTIPMFNGGGVNLVKDTSESEISGKAYDIKDYYFSEPLEPNTKYTISIDAKVDQEALNYQQFIFVDPYTADWSWGAQMSCISASLEYQHYRYTFITPDDSQSVTNISVYLAHPDGATNGDRDNLSGTGYFKKLKVERGEIDTPYSHAPSDNASQIAFTELSQSLEGLRSTVGSNYGNLQSQISQSSSAVRTEFIDKLNGVQNQITTTANGLDAKIGAIQVGGRNLLIGTSEDELSGKAYAFADYQISGGLQPNKTYTLSGWARVDQNSLNHSQNVFVDAYSEDWSWSVSLNISSSLTSQYNKITFTTPSGKQLHPYVTVYLSHPDGGTNENNNDAISGMAFIKKLKLEEGNIATDYTHAPEDTKKSFTEVNAAINGLKSTVSNNYGQLQSLNTQTATAIRNEVTDKVNGLQGQITTQANNINLMLGTAGDLSNICRNPTFDNHDGWTDSVHVESNWSEIPTKNCGVLFTRDGYYGKEFTVVPGDRYYTSVFANNQNDGDFVLGLHFKMKDGSDQWLSGSRIGARECRQALGSITVPDNAVTANIWASIQKLDNFGFTRFTNVIVKKNDTLAQINMSAGTTLIQNDKIYMDASSTIFSGNAFIPSAAITSLNADKITAGTINGAKVNVINLNANNITAGTLRGSNGEFYLDSGALHVWQNNHDAWIDQNGIHDYDNQGNNVWISRGSISAYGNSSGAYLFDGGLYLHKSQSLSDAVLDPDYGSITKSDNIVSFGTSGLDIEGKDGFLLRTHGWNDQTLSYLNGNEIIGAGIAGKSDGFINIAAKKQLFLYAGEPIQNNNLKTIPNLVLDGTYQNGQTVLKGTFSQYFFQGPSSGFSGGITLQDEFVNVGSLNGKNYFSINSDGAITITANGKSILSLNGLFPGVNSDFNVRGNFAVTGSKNAIVPTSRGMAAINAYETAEYYFGDIGETQTNSNGVVTVMIDPYFLETVNTLVPYQVFLTSYGDGNVWVSSRSANNFTVKSSNPNIHFAWEIKAKRKGYENDRMKIVKGVFNNEQY</sequence>
<dbReference type="Gene3D" id="2.60.120.260">
    <property type="entry name" value="Galactose-binding domain-like"/>
    <property type="match status" value="2"/>
</dbReference>
<evidence type="ECO:0000313" key="2">
    <source>
        <dbReference type="EMBL" id="CUR42374.1"/>
    </source>
</evidence>
<evidence type="ECO:0000313" key="3">
    <source>
        <dbReference type="Proteomes" id="UP000235484"/>
    </source>
</evidence>
<reference evidence="3" key="1">
    <citation type="submission" date="2015-10" db="EMBL/GenBank/DDBJ databases">
        <authorList>
            <person name="Crossman L.C."/>
        </authorList>
    </citation>
    <scope>NUCLEOTIDE SEQUENCE [LARGE SCALE GENOMIC DNA]</scope>
    <source>
        <strain evidence="3">20-2</strain>
    </source>
</reference>
<feature type="coiled-coil region" evidence="1">
    <location>
        <begin position="445"/>
        <end position="476"/>
    </location>
</feature>
<proteinExistence type="predicted"/>
<dbReference type="EMBL" id="LN887683">
    <property type="protein sequence ID" value="CUR42374.1"/>
    <property type="molecule type" value="Genomic_DNA"/>
</dbReference>
<name>A0A0U5K2A0_LIMRT</name>
<dbReference type="RefSeq" id="WP_102816939.1">
    <property type="nucleotide sequence ID" value="NZ_LN887683.1"/>
</dbReference>
<dbReference type="Proteomes" id="UP000235484">
    <property type="component" value="Unassembled WGS sequence"/>
</dbReference>
<protein>
    <recommendedName>
        <fullName evidence="4">Peptidase S74 domain-containing protein</fullName>
    </recommendedName>
</protein>